<dbReference type="Proteomes" id="UP000005365">
    <property type="component" value="Unassembled WGS sequence"/>
</dbReference>
<evidence type="ECO:0000313" key="2">
    <source>
        <dbReference type="Proteomes" id="UP000005365"/>
    </source>
</evidence>
<keyword evidence="2" id="KW-1185">Reference proteome</keyword>
<organism evidence="1 2">
    <name type="scientific">Neisseria sicca ATCC 29256</name>
    <dbReference type="NCBI Taxonomy" id="547045"/>
    <lineage>
        <taxon>Bacteria</taxon>
        <taxon>Pseudomonadati</taxon>
        <taxon>Pseudomonadota</taxon>
        <taxon>Betaproteobacteria</taxon>
        <taxon>Neisseriales</taxon>
        <taxon>Neisseriaceae</taxon>
        <taxon>Neisseria</taxon>
    </lineage>
</organism>
<dbReference type="AlphaFoldDB" id="C6M2K7"/>
<sequence length="42" mass="4378">MSCFPFLCSVAVSVCGRFCVVIGCGGSASKPIGWSLLRLKVV</sequence>
<gene>
    <name evidence="1" type="ORF">NEISICOT_00747</name>
</gene>
<protein>
    <submittedName>
        <fullName evidence="1">Uncharacterized protein</fullName>
    </submittedName>
</protein>
<comment type="caution">
    <text evidence="1">The sequence shown here is derived from an EMBL/GenBank/DDBJ whole genome shotgun (WGS) entry which is preliminary data.</text>
</comment>
<dbReference type="EMBL" id="ACKO02000003">
    <property type="protein sequence ID" value="EET45529.1"/>
    <property type="molecule type" value="Genomic_DNA"/>
</dbReference>
<proteinExistence type="predicted"/>
<evidence type="ECO:0000313" key="1">
    <source>
        <dbReference type="EMBL" id="EET45529.1"/>
    </source>
</evidence>
<accession>C6M2K7</accession>
<name>C6M2K7_NEISI</name>
<reference evidence="1" key="1">
    <citation type="submission" date="2009-07" db="EMBL/GenBank/DDBJ databases">
        <authorList>
            <person name="Weinstock G."/>
            <person name="Sodergren E."/>
            <person name="Clifton S."/>
            <person name="Fulton L."/>
            <person name="Fulton B."/>
            <person name="Courtney L."/>
            <person name="Fronick C."/>
            <person name="Harrison M."/>
            <person name="Strong C."/>
            <person name="Farmer C."/>
            <person name="Delahaunty K."/>
            <person name="Markovic C."/>
            <person name="Hall O."/>
            <person name="Minx P."/>
            <person name="Tomlinson C."/>
            <person name="Mitreva M."/>
            <person name="Nelson J."/>
            <person name="Hou S."/>
            <person name="Wollam A."/>
            <person name="Pepin K.H."/>
            <person name="Johnson M."/>
            <person name="Bhonagiri V."/>
            <person name="Nash W.E."/>
            <person name="Warren W."/>
            <person name="Chinwalla A."/>
            <person name="Mardis E.R."/>
            <person name="Wilson R.K."/>
        </authorList>
    </citation>
    <scope>NUCLEOTIDE SEQUENCE [LARGE SCALE GENOMIC DNA]</scope>
    <source>
        <strain evidence="1">ATCC 29256</strain>
    </source>
</reference>